<dbReference type="Proteomes" id="UP000751190">
    <property type="component" value="Unassembled WGS sequence"/>
</dbReference>
<comment type="caution">
    <text evidence="3">The sequence shown here is derived from an EMBL/GenBank/DDBJ whole genome shotgun (WGS) entry which is preliminary data.</text>
</comment>
<gene>
    <name evidence="3" type="ORF">KFE25_003189</name>
</gene>
<sequence>MGGNERAQQSMVYYERLLEMKDEQLALKTRLSAAAAAPRPDPSRVALERLVVRLTAERDEWRARSERPGGPARELERLRRENRAQALWLEAHARALMDGAKLSRLQAEEAVRAQVGKLAQGSARALLERTARTTRGAPGAPGAGRLPAPIRATNRPATAPSPSMAAAHAAAAASVAEGETAALRARLGGEVRRREALVDAYGAALAEQHQKAALCVECEVDRREWQIERSLANEEVAAMRADLAEGAAEAAALRREVRALQEKLLAAYRAVPSSVPPATRATEAASGRLAG</sequence>
<evidence type="ECO:0000256" key="2">
    <source>
        <dbReference type="SAM" id="MobiDB-lite"/>
    </source>
</evidence>
<dbReference type="AlphaFoldDB" id="A0A8J5XF87"/>
<evidence type="ECO:0000256" key="1">
    <source>
        <dbReference type="SAM" id="Coils"/>
    </source>
</evidence>
<keyword evidence="4" id="KW-1185">Reference proteome</keyword>
<reference evidence="3" key="1">
    <citation type="submission" date="2021-05" db="EMBL/GenBank/DDBJ databases">
        <title>The genome of the haptophyte Pavlova lutheri (Diacronema luteri, Pavlovales) - a model for lipid biosynthesis in eukaryotic algae.</title>
        <authorList>
            <person name="Hulatt C.J."/>
            <person name="Posewitz M.C."/>
        </authorList>
    </citation>
    <scope>NUCLEOTIDE SEQUENCE</scope>
    <source>
        <strain evidence="3">NIVA-4/92</strain>
    </source>
</reference>
<feature type="compositionally biased region" description="Low complexity" evidence="2">
    <location>
        <begin position="134"/>
        <end position="149"/>
    </location>
</feature>
<name>A0A8J5XF87_DIALT</name>
<protein>
    <submittedName>
        <fullName evidence="3">Uncharacterized protein</fullName>
    </submittedName>
</protein>
<proteinExistence type="predicted"/>
<keyword evidence="1" id="KW-0175">Coiled coil</keyword>
<accession>A0A8J5XF87</accession>
<feature type="region of interest" description="Disordered" evidence="2">
    <location>
        <begin position="134"/>
        <end position="161"/>
    </location>
</feature>
<evidence type="ECO:0000313" key="3">
    <source>
        <dbReference type="EMBL" id="KAG8459737.1"/>
    </source>
</evidence>
<evidence type="ECO:0000313" key="4">
    <source>
        <dbReference type="Proteomes" id="UP000751190"/>
    </source>
</evidence>
<feature type="coiled-coil region" evidence="1">
    <location>
        <begin position="236"/>
        <end position="270"/>
    </location>
</feature>
<organism evidence="3 4">
    <name type="scientific">Diacronema lutheri</name>
    <name type="common">Unicellular marine alga</name>
    <name type="synonym">Monochrysis lutheri</name>
    <dbReference type="NCBI Taxonomy" id="2081491"/>
    <lineage>
        <taxon>Eukaryota</taxon>
        <taxon>Haptista</taxon>
        <taxon>Haptophyta</taxon>
        <taxon>Pavlovophyceae</taxon>
        <taxon>Pavlovales</taxon>
        <taxon>Pavlovaceae</taxon>
        <taxon>Diacronema</taxon>
    </lineage>
</organism>
<dbReference type="EMBL" id="JAGTXO010000038">
    <property type="protein sequence ID" value="KAG8459737.1"/>
    <property type="molecule type" value="Genomic_DNA"/>
</dbReference>
<dbReference type="OrthoDB" id="10629825at2759"/>